<dbReference type="Gene3D" id="1.10.10.10">
    <property type="entry name" value="Winged helix-like DNA-binding domain superfamily/Winged helix DNA-binding domain"/>
    <property type="match status" value="1"/>
</dbReference>
<dbReference type="SUPFAM" id="SSF46689">
    <property type="entry name" value="Homeodomain-like"/>
    <property type="match status" value="1"/>
</dbReference>
<dbReference type="InterPro" id="IPR009057">
    <property type="entry name" value="Homeodomain-like_sf"/>
</dbReference>
<feature type="region of interest" description="Disordered" evidence="2">
    <location>
        <begin position="164"/>
        <end position="184"/>
    </location>
</feature>
<proteinExistence type="predicted"/>
<evidence type="ECO:0008006" key="5">
    <source>
        <dbReference type="Google" id="ProtNLM"/>
    </source>
</evidence>
<dbReference type="VEuPathDB" id="VectorBase:ADIR014328"/>
<sequence length="536" mass="61341">MSERKATQSLRRPPGEHAKLVLSLSLLKSSKREQKSSVDVVEDCCVYESRNKITGLASADNEHKRSIADDIKIGPIEIITQNKIHEDDEVVYVGTETYTAQRNCTSRNAIAVSTGEIAPLNEDIKKSLSNIPNSSSDEVRVLGFQQVRTSLCSPLLNGQAEAKPKQTKRMPVHSSRDQKMQVKQHVKAKETVRKYYSTLKRLSYEQKEQIVTEYKNGLMLREISNKLYITYPCVQSIVKEYKETGAITDRNDKYSDLSEDAIASIQLWLNDDCNLTLMQLADKVWETYSIRANYSSIVREIPGFYYFFHRVDYIPTEQFTRTDHDLQEFAIKLYALTEHISDPDIVYLDNFVFNVMYRSNEQPKRPSSKVDIISQQTFAIVCAINKVGLLQFFVQPSHVARHKMGEFIFELKRKIRLHNEEGSVIVIGKEAQAKYHKIVEEIGSYKFTSGYISTTCSTVSLPDNKKKNFTLMYLPPDAALLNPLHHLFSNWKGVIQRANPTNENELMDAINQAASLIQPNDCIECVEIARSYMLKY</sequence>
<dbReference type="InterPro" id="IPR036388">
    <property type="entry name" value="WH-like_DNA-bd_sf"/>
</dbReference>
<evidence type="ECO:0000313" key="4">
    <source>
        <dbReference type="Proteomes" id="UP000075884"/>
    </source>
</evidence>
<dbReference type="InterPro" id="IPR036397">
    <property type="entry name" value="RNaseH_sf"/>
</dbReference>
<dbReference type="GO" id="GO:0005634">
    <property type="term" value="C:nucleus"/>
    <property type="evidence" value="ECO:0007669"/>
    <property type="project" value="UniProtKB-SubCell"/>
</dbReference>
<dbReference type="STRING" id="7168.A0A182NWR7"/>
<dbReference type="Proteomes" id="UP000075884">
    <property type="component" value="Unassembled WGS sequence"/>
</dbReference>
<organism evidence="3 4">
    <name type="scientific">Anopheles dirus</name>
    <dbReference type="NCBI Taxonomy" id="7168"/>
    <lineage>
        <taxon>Eukaryota</taxon>
        <taxon>Metazoa</taxon>
        <taxon>Ecdysozoa</taxon>
        <taxon>Arthropoda</taxon>
        <taxon>Hexapoda</taxon>
        <taxon>Insecta</taxon>
        <taxon>Pterygota</taxon>
        <taxon>Neoptera</taxon>
        <taxon>Endopterygota</taxon>
        <taxon>Diptera</taxon>
        <taxon>Nematocera</taxon>
        <taxon>Culicoidea</taxon>
        <taxon>Culicidae</taxon>
        <taxon>Anophelinae</taxon>
        <taxon>Anopheles</taxon>
    </lineage>
</organism>
<reference evidence="3" key="2">
    <citation type="submission" date="2020-05" db="UniProtKB">
        <authorList>
            <consortium name="EnsemblMetazoa"/>
        </authorList>
    </citation>
    <scope>IDENTIFICATION</scope>
    <source>
        <strain evidence="3">WRAIR2</strain>
    </source>
</reference>
<reference evidence="4" key="1">
    <citation type="submission" date="2013-03" db="EMBL/GenBank/DDBJ databases">
        <title>The Genome Sequence of Anopheles dirus WRAIR2.</title>
        <authorList>
            <consortium name="The Broad Institute Genomics Platform"/>
            <person name="Neafsey D.E."/>
            <person name="Walton C."/>
            <person name="Walker B."/>
            <person name="Young S.K."/>
            <person name="Zeng Q."/>
            <person name="Gargeya S."/>
            <person name="Fitzgerald M."/>
            <person name="Haas B."/>
            <person name="Abouelleil A."/>
            <person name="Allen A.W."/>
            <person name="Alvarado L."/>
            <person name="Arachchi H.M."/>
            <person name="Berlin A.M."/>
            <person name="Chapman S.B."/>
            <person name="Gainer-Dewar J."/>
            <person name="Goldberg J."/>
            <person name="Griggs A."/>
            <person name="Gujja S."/>
            <person name="Hansen M."/>
            <person name="Howarth C."/>
            <person name="Imamovic A."/>
            <person name="Ireland A."/>
            <person name="Larimer J."/>
            <person name="McCowan C."/>
            <person name="Murphy C."/>
            <person name="Pearson M."/>
            <person name="Poon T.W."/>
            <person name="Priest M."/>
            <person name="Roberts A."/>
            <person name="Saif S."/>
            <person name="Shea T."/>
            <person name="Sisk P."/>
            <person name="Sykes S."/>
            <person name="Wortman J."/>
            <person name="Nusbaum C."/>
            <person name="Birren B."/>
        </authorList>
    </citation>
    <scope>NUCLEOTIDE SEQUENCE [LARGE SCALE GENOMIC DNA]</scope>
    <source>
        <strain evidence="4">WRAIR2</strain>
    </source>
</reference>
<keyword evidence="4" id="KW-1185">Reference proteome</keyword>
<evidence type="ECO:0000256" key="2">
    <source>
        <dbReference type="SAM" id="MobiDB-lite"/>
    </source>
</evidence>
<accession>A0A182NWR7</accession>
<comment type="subcellular location">
    <subcellularLocation>
        <location evidence="1">Nucleus</location>
    </subcellularLocation>
</comment>
<evidence type="ECO:0000313" key="3">
    <source>
        <dbReference type="EnsemblMetazoa" id="ADIR014328-PA"/>
    </source>
</evidence>
<name>A0A182NWR7_9DIPT</name>
<evidence type="ECO:0000256" key="1">
    <source>
        <dbReference type="ARBA" id="ARBA00004123"/>
    </source>
</evidence>
<dbReference type="GO" id="GO:0003676">
    <property type="term" value="F:nucleic acid binding"/>
    <property type="evidence" value="ECO:0007669"/>
    <property type="project" value="InterPro"/>
</dbReference>
<protein>
    <recommendedName>
        <fullName evidence="5">Tc1-like transposase DDE domain-containing protein</fullName>
    </recommendedName>
</protein>
<dbReference type="EnsemblMetazoa" id="ADIR014328-RA">
    <property type="protein sequence ID" value="ADIR014328-PA"/>
    <property type="gene ID" value="ADIR014328"/>
</dbReference>
<dbReference type="AlphaFoldDB" id="A0A182NWR7"/>
<dbReference type="Gene3D" id="3.30.420.10">
    <property type="entry name" value="Ribonuclease H-like superfamily/Ribonuclease H"/>
    <property type="match status" value="1"/>
</dbReference>